<proteinExistence type="predicted"/>
<dbReference type="InterPro" id="IPR002539">
    <property type="entry name" value="MaoC-like_dom"/>
</dbReference>
<feature type="domain" description="MaoC-like" evidence="1">
    <location>
        <begin position="18"/>
        <end position="135"/>
    </location>
</feature>
<accession>T0HB44</accession>
<dbReference type="Gene3D" id="3.10.129.10">
    <property type="entry name" value="Hotdog Thioesterase"/>
    <property type="match status" value="1"/>
</dbReference>
<dbReference type="AlphaFoldDB" id="T0HB44"/>
<keyword evidence="3" id="KW-1185">Reference proteome</keyword>
<dbReference type="Pfam" id="PF01575">
    <property type="entry name" value="MaoC_dehydratas"/>
    <property type="match status" value="1"/>
</dbReference>
<evidence type="ECO:0000313" key="2">
    <source>
        <dbReference type="EMBL" id="EQB13561.1"/>
    </source>
</evidence>
<dbReference type="SUPFAM" id="SSF54637">
    <property type="entry name" value="Thioesterase/thiol ester dehydrase-isomerase"/>
    <property type="match status" value="1"/>
</dbReference>
<dbReference type="PANTHER" id="PTHR42993:SF1">
    <property type="entry name" value="MAOC-LIKE DEHYDRATASE DOMAIN-CONTAINING PROTEIN"/>
    <property type="match status" value="1"/>
</dbReference>
<dbReference type="PANTHER" id="PTHR42993">
    <property type="entry name" value="MAOC-LIKE DEHYDRATASE DOMAIN-CONTAINING PROTEIN"/>
    <property type="match status" value="1"/>
</dbReference>
<dbReference type="eggNOG" id="COG2030">
    <property type="taxonomic scope" value="Bacteria"/>
</dbReference>
<dbReference type="PATRIC" id="fig|1096930.3.peg.2759"/>
<dbReference type="InterPro" id="IPR039375">
    <property type="entry name" value="NodN-like"/>
</dbReference>
<dbReference type="EMBL" id="ATHL01000087">
    <property type="protein sequence ID" value="EQB13561.1"/>
    <property type="molecule type" value="Genomic_DNA"/>
</dbReference>
<dbReference type="CDD" id="cd03450">
    <property type="entry name" value="NodN"/>
    <property type="match status" value="1"/>
</dbReference>
<name>T0HB44_9SPHN</name>
<dbReference type="Proteomes" id="UP000015527">
    <property type="component" value="Unassembled WGS sequence"/>
</dbReference>
<sequence>MSGPIVFATPAALMGAEGTQLGPTDWFAVDQDRVDRFAEVTGDDQWIHVDVERAKAGPFGGTIVHGYLTLSLVNMFLPQMIEVRGFSAGVNVGMDRTRFLAPVLVGSRLRARGEIVAAEEIKGAIQSTVRVTVEVEGSEKPALVIDTISRYYP</sequence>
<protein>
    <submittedName>
        <fullName evidence="2">MaoC family dehydratase</fullName>
    </submittedName>
</protein>
<evidence type="ECO:0000259" key="1">
    <source>
        <dbReference type="Pfam" id="PF01575"/>
    </source>
</evidence>
<dbReference type="OrthoDB" id="9801735at2"/>
<reference evidence="2 3" key="1">
    <citation type="journal article" date="2013" name="Genome Announc.">
        <title>Genome Sequence of Novosphingobium lindaniclasticum LE124T, Isolated from a Hexachlorocyclohexane Dumpsite.</title>
        <authorList>
            <person name="Saxena A."/>
            <person name="Nayyar N."/>
            <person name="Sangwan N."/>
            <person name="Kumari R."/>
            <person name="Khurana J.P."/>
            <person name="Lal R."/>
        </authorList>
    </citation>
    <scope>NUCLEOTIDE SEQUENCE [LARGE SCALE GENOMIC DNA]</scope>
    <source>
        <strain evidence="2 3">LE124</strain>
    </source>
</reference>
<dbReference type="InterPro" id="IPR029069">
    <property type="entry name" value="HotDog_dom_sf"/>
</dbReference>
<dbReference type="RefSeq" id="WP_021234600.1">
    <property type="nucleotide sequence ID" value="NZ_ATHL01000087.1"/>
</dbReference>
<organism evidence="2 3">
    <name type="scientific">Novosphingobium lindaniclasticum LE124</name>
    <dbReference type="NCBI Taxonomy" id="1096930"/>
    <lineage>
        <taxon>Bacteria</taxon>
        <taxon>Pseudomonadati</taxon>
        <taxon>Pseudomonadota</taxon>
        <taxon>Alphaproteobacteria</taxon>
        <taxon>Sphingomonadales</taxon>
        <taxon>Sphingomonadaceae</taxon>
        <taxon>Novosphingobium</taxon>
    </lineage>
</organism>
<evidence type="ECO:0000313" key="3">
    <source>
        <dbReference type="Proteomes" id="UP000015527"/>
    </source>
</evidence>
<gene>
    <name evidence="2" type="ORF">L284_13875</name>
</gene>
<comment type="caution">
    <text evidence="2">The sequence shown here is derived from an EMBL/GenBank/DDBJ whole genome shotgun (WGS) entry which is preliminary data.</text>
</comment>